<dbReference type="Gene3D" id="3.90.1150.10">
    <property type="entry name" value="Aspartate Aminotransferase, domain 1"/>
    <property type="match status" value="1"/>
</dbReference>
<dbReference type="InParanoid" id="A0A1S0TIG2"/>
<evidence type="ECO:0000313" key="1">
    <source>
        <dbReference type="EMBL" id="EFO13943.2"/>
    </source>
</evidence>
<dbReference type="RefSeq" id="XP_020301052.1">
    <property type="nucleotide sequence ID" value="XM_020448831.1"/>
</dbReference>
<reference evidence="1" key="1">
    <citation type="submission" date="2012-04" db="EMBL/GenBank/DDBJ databases">
        <title>The Genome Sequence of Loa loa.</title>
        <authorList>
            <consortium name="The Broad Institute Genome Sequencing Platform"/>
            <consortium name="Broad Institute Genome Sequencing Center for Infectious Disease"/>
            <person name="Nutman T.B."/>
            <person name="Fink D.L."/>
            <person name="Russ C."/>
            <person name="Young S."/>
            <person name="Zeng Q."/>
            <person name="Gargeya S."/>
            <person name="Alvarado L."/>
            <person name="Berlin A."/>
            <person name="Chapman S.B."/>
            <person name="Chen Z."/>
            <person name="Freedman E."/>
            <person name="Gellesch M."/>
            <person name="Goldberg J."/>
            <person name="Griggs A."/>
            <person name="Gujja S."/>
            <person name="Heilman E.R."/>
            <person name="Heiman D."/>
            <person name="Howarth C."/>
            <person name="Mehta T."/>
            <person name="Neiman D."/>
            <person name="Pearson M."/>
            <person name="Roberts A."/>
            <person name="Saif S."/>
            <person name="Shea T."/>
            <person name="Shenoy N."/>
            <person name="Sisk P."/>
            <person name="Stolte C."/>
            <person name="Sykes S."/>
            <person name="White J."/>
            <person name="Yandava C."/>
            <person name="Haas B."/>
            <person name="Henn M.R."/>
            <person name="Nusbaum C."/>
            <person name="Birren B."/>
        </authorList>
    </citation>
    <scope>NUCLEOTIDE SEQUENCE [LARGE SCALE GENOMIC DNA]</scope>
</reference>
<proteinExistence type="predicted"/>
<accession>A0A1S0TIG2</accession>
<dbReference type="OrthoDB" id="1732682at2759"/>
<protein>
    <submittedName>
        <fullName evidence="1">Uncharacterized protein</fullName>
    </submittedName>
</protein>
<dbReference type="EMBL" id="JH712645">
    <property type="protein sequence ID" value="EFO13943.2"/>
    <property type="molecule type" value="Genomic_DNA"/>
</dbReference>
<dbReference type="AlphaFoldDB" id="A0A1S0TIG2"/>
<name>A0A1S0TIG2_LOALO</name>
<organism evidence="1">
    <name type="scientific">Loa loa</name>
    <name type="common">Eye worm</name>
    <name type="synonym">Filaria loa</name>
    <dbReference type="NCBI Taxonomy" id="7209"/>
    <lineage>
        <taxon>Eukaryota</taxon>
        <taxon>Metazoa</taxon>
        <taxon>Ecdysozoa</taxon>
        <taxon>Nematoda</taxon>
        <taxon>Chromadorea</taxon>
        <taxon>Rhabditida</taxon>
        <taxon>Spirurina</taxon>
        <taxon>Spiruromorpha</taxon>
        <taxon>Filarioidea</taxon>
        <taxon>Onchocercidae</taxon>
        <taxon>Loa</taxon>
    </lineage>
</organism>
<sequence length="105" mass="12598">MTVILIRKIFNVTNSITSQLPFITFSWRYYHTHRQIHLMTTSQLPFITFSWRHYHTHQQIRRMTSSNHILTLENLNPNIIAMEYAVRGPLVIRAMAIEKELNKQF</sequence>
<dbReference type="GeneID" id="9952063"/>
<gene>
    <name evidence="1" type="ORF">LOAG_14583</name>
</gene>
<dbReference type="CTD" id="9952063"/>
<dbReference type="KEGG" id="loa:LOAG_14583"/>
<dbReference type="InterPro" id="IPR015422">
    <property type="entry name" value="PyrdxlP-dep_Trfase_small"/>
</dbReference>